<keyword evidence="2" id="KW-0812">Transmembrane</keyword>
<organism evidence="3 4">
    <name type="scientific">Neoarthrinium moseri</name>
    <dbReference type="NCBI Taxonomy" id="1658444"/>
    <lineage>
        <taxon>Eukaryota</taxon>
        <taxon>Fungi</taxon>
        <taxon>Dikarya</taxon>
        <taxon>Ascomycota</taxon>
        <taxon>Pezizomycotina</taxon>
        <taxon>Sordariomycetes</taxon>
        <taxon>Xylariomycetidae</taxon>
        <taxon>Amphisphaeriales</taxon>
        <taxon>Apiosporaceae</taxon>
        <taxon>Neoarthrinium</taxon>
    </lineage>
</organism>
<comment type="caution">
    <text evidence="3">The sequence shown here is derived from an EMBL/GenBank/DDBJ whole genome shotgun (WGS) entry which is preliminary data.</text>
</comment>
<name>A0A9P9WYZ7_9PEZI</name>
<dbReference type="EMBL" id="JAFIMR010000001">
    <property type="protein sequence ID" value="KAI1881706.1"/>
    <property type="molecule type" value="Genomic_DNA"/>
</dbReference>
<evidence type="ECO:0000256" key="2">
    <source>
        <dbReference type="SAM" id="Phobius"/>
    </source>
</evidence>
<evidence type="ECO:0000256" key="1">
    <source>
        <dbReference type="SAM" id="MobiDB-lite"/>
    </source>
</evidence>
<evidence type="ECO:0000313" key="3">
    <source>
        <dbReference type="EMBL" id="KAI1881706.1"/>
    </source>
</evidence>
<feature type="transmembrane region" description="Helical" evidence="2">
    <location>
        <begin position="113"/>
        <end position="136"/>
    </location>
</feature>
<gene>
    <name evidence="3" type="ORF">JX265_000532</name>
</gene>
<keyword evidence="2" id="KW-0472">Membrane</keyword>
<proteinExistence type="predicted"/>
<feature type="compositionally biased region" description="Low complexity" evidence="1">
    <location>
        <begin position="138"/>
        <end position="148"/>
    </location>
</feature>
<evidence type="ECO:0000313" key="4">
    <source>
        <dbReference type="Proteomes" id="UP000829685"/>
    </source>
</evidence>
<protein>
    <recommendedName>
        <fullName evidence="5">Fucose-specific lectin</fullName>
    </recommendedName>
</protein>
<keyword evidence="2" id="KW-1133">Transmembrane helix</keyword>
<accession>A0A9P9WYZ7</accession>
<evidence type="ECO:0008006" key="5">
    <source>
        <dbReference type="Google" id="ProtNLM"/>
    </source>
</evidence>
<dbReference type="Gene3D" id="2.120.10.70">
    <property type="entry name" value="Fucose-specific lectin"/>
    <property type="match status" value="1"/>
</dbReference>
<feature type="region of interest" description="Disordered" evidence="1">
    <location>
        <begin position="138"/>
        <end position="158"/>
    </location>
</feature>
<keyword evidence="4" id="KW-1185">Reference proteome</keyword>
<feature type="region of interest" description="Disordered" evidence="1">
    <location>
        <begin position="1"/>
        <end position="56"/>
    </location>
</feature>
<dbReference type="SUPFAM" id="SSF89372">
    <property type="entry name" value="Fucose-specific lectin"/>
    <property type="match status" value="1"/>
</dbReference>
<reference evidence="3" key="1">
    <citation type="submission" date="2021-03" db="EMBL/GenBank/DDBJ databases">
        <title>Revisited historic fungal species revealed as producer of novel bioactive compounds through whole genome sequencing and comparative genomics.</title>
        <authorList>
            <person name="Vignolle G.A."/>
            <person name="Hochenegger N."/>
            <person name="Mach R.L."/>
            <person name="Mach-Aigner A.R."/>
            <person name="Javad Rahimi M."/>
            <person name="Salim K.A."/>
            <person name="Chan C.M."/>
            <person name="Lim L.B.L."/>
            <person name="Cai F."/>
            <person name="Druzhinina I.S."/>
            <person name="U'Ren J.M."/>
            <person name="Derntl C."/>
        </authorList>
    </citation>
    <scope>NUCLEOTIDE SEQUENCE</scope>
    <source>
        <strain evidence="3">TUCIM 5799</strain>
    </source>
</reference>
<sequence length="487" mass="52686">MDRYSNLEVHYNQDPNNAANPQSQHPSPDHSSFPEVVPAADQHKEAVVTPDPQGQSQKEYIPAANLAPEVVASHQHQYYNSVPQNEAAWQNTDGQAAAAAPERRICGLRRRTFFIALAVAIVVVIGVVVGAVAGVLTSRQKSASGPDNPDSPPSSTNVNVMDVSSLTASNWTDSKGFTHRAVFFQDPANALIGRRWDSQNRTWATTNVTAVMANSATHLDPAPGTALASAALDWPNAYQVRVHFLDRSDLVRTTFADDPVNWPDRWKNDTMKDAKLQTIHASRLAAAWERCADKNCVGVWTVAYQGPKGAINVANYTDWTTSTVVLDSNVVTGNTALALVPQYRGTQDNMGLLSQSYSSGTMGSLQVTAYDNKTWTKKTAEIIPDLPLPAESQHVAVTKWGSWSKTLSYTSMADGTVKGSWWDGPQGSTVNALSSIRFDGGPATANFSAIAATLDAMFYGIMGDEVHEYSVDSSDAATLHYVGRVYP</sequence>
<dbReference type="Proteomes" id="UP000829685">
    <property type="component" value="Unassembled WGS sequence"/>
</dbReference>
<feature type="compositionally biased region" description="Low complexity" evidence="1">
    <location>
        <begin position="21"/>
        <end position="34"/>
    </location>
</feature>
<dbReference type="AlphaFoldDB" id="A0A9P9WYZ7"/>